<evidence type="ECO:0000259" key="14">
    <source>
        <dbReference type="Pfam" id="PF03028"/>
    </source>
</evidence>
<dbReference type="eggNOG" id="KOG3595">
    <property type="taxonomic scope" value="Eukaryota"/>
</dbReference>
<keyword evidence="9" id="KW-0175">Coiled coil</keyword>
<dbReference type="GO" id="GO:0051959">
    <property type="term" value="F:dynein light intermediate chain binding"/>
    <property type="evidence" value="ECO:0007669"/>
    <property type="project" value="InterPro"/>
</dbReference>
<keyword evidence="20" id="KW-1185">Reference proteome</keyword>
<evidence type="ECO:0000256" key="8">
    <source>
        <dbReference type="ARBA" id="ARBA00023017"/>
    </source>
</evidence>
<dbReference type="HOGENOM" id="CLU_000038_1_0_1"/>
<dbReference type="Pfam" id="PF18198">
    <property type="entry name" value="AAA_lid_11"/>
    <property type="match status" value="1"/>
</dbReference>
<dbReference type="Gene3D" id="3.40.50.300">
    <property type="entry name" value="P-loop containing nucleotide triphosphate hydrolases"/>
    <property type="match status" value="2"/>
</dbReference>
<keyword evidence="3" id="KW-0963">Cytoplasm</keyword>
<accession>L1I5W3</accession>
<dbReference type="FunFam" id="1.10.8.720:FF:000001">
    <property type="entry name" value="dynein heavy chain 7, axonemal"/>
    <property type="match status" value="1"/>
</dbReference>
<dbReference type="Gene3D" id="1.10.8.720">
    <property type="entry name" value="Region D6 of dynein motor"/>
    <property type="match status" value="1"/>
</dbReference>
<dbReference type="Gene3D" id="3.10.490.20">
    <property type="match status" value="1"/>
</dbReference>
<evidence type="ECO:0000313" key="19">
    <source>
        <dbReference type="EnsemblProtists" id="EKX31472"/>
    </source>
</evidence>
<dbReference type="Gene3D" id="1.10.8.1220">
    <property type="match status" value="1"/>
</dbReference>
<evidence type="ECO:0000313" key="18">
    <source>
        <dbReference type="EMBL" id="EKX31472.1"/>
    </source>
</evidence>
<dbReference type="InterPro" id="IPR042219">
    <property type="entry name" value="AAA_lid_11_sf"/>
</dbReference>
<dbReference type="KEGG" id="gtt:GUITHDRAFT_83101"/>
<dbReference type="Proteomes" id="UP000011087">
    <property type="component" value="Unassembled WGS sequence"/>
</dbReference>
<gene>
    <name evidence="18" type="ORF">GUITHDRAFT_83101</name>
</gene>
<dbReference type="GO" id="GO:0005874">
    <property type="term" value="C:microtubule"/>
    <property type="evidence" value="ECO:0007669"/>
    <property type="project" value="UniProtKB-KW"/>
</dbReference>
<evidence type="ECO:0000259" key="15">
    <source>
        <dbReference type="Pfam" id="PF12781"/>
    </source>
</evidence>
<dbReference type="Pfam" id="PF18199">
    <property type="entry name" value="Dynein_C"/>
    <property type="match status" value="1"/>
</dbReference>
<dbReference type="InterPro" id="IPR004273">
    <property type="entry name" value="Dynein_heavy_D6_P-loop"/>
</dbReference>
<evidence type="ECO:0000256" key="1">
    <source>
        <dbReference type="ARBA" id="ARBA00004229"/>
    </source>
</evidence>
<keyword evidence="13" id="KW-0966">Cell projection</keyword>
<evidence type="ECO:0000259" key="17">
    <source>
        <dbReference type="Pfam" id="PF18199"/>
    </source>
</evidence>
<keyword evidence="7" id="KW-0067">ATP-binding</keyword>
<dbReference type="InterPro" id="IPR035706">
    <property type="entry name" value="AAA_9"/>
</dbReference>
<keyword evidence="4" id="KW-0493">Microtubule</keyword>
<evidence type="ECO:0000256" key="9">
    <source>
        <dbReference type="ARBA" id="ARBA00023054"/>
    </source>
</evidence>
<dbReference type="PANTHER" id="PTHR22878:SF70">
    <property type="entry name" value="DYNEIN HEAVY CHAIN 2, AXONEMAL"/>
    <property type="match status" value="1"/>
</dbReference>
<keyword evidence="12" id="KW-0206">Cytoskeleton</keyword>
<dbReference type="Pfam" id="PF03028">
    <property type="entry name" value="Dynein_heavy"/>
    <property type="match status" value="1"/>
</dbReference>
<dbReference type="GO" id="GO:0030286">
    <property type="term" value="C:dynein complex"/>
    <property type="evidence" value="ECO:0007669"/>
    <property type="project" value="UniProtKB-KW"/>
</dbReference>
<evidence type="ECO:0000256" key="2">
    <source>
        <dbReference type="ARBA" id="ARBA00004430"/>
    </source>
</evidence>
<evidence type="ECO:0000256" key="13">
    <source>
        <dbReference type="ARBA" id="ARBA00023273"/>
    </source>
</evidence>
<evidence type="ECO:0008006" key="21">
    <source>
        <dbReference type="Google" id="ProtNLM"/>
    </source>
</evidence>
<comment type="subcellular location">
    <subcellularLocation>
        <location evidence="2">Cytoplasm</location>
        <location evidence="2">Cytoskeleton</location>
        <location evidence="2">Cilium axoneme</location>
    </subcellularLocation>
    <subcellularLocation>
        <location evidence="1">Plastid</location>
        <location evidence="1">Chloroplast</location>
    </subcellularLocation>
</comment>
<dbReference type="GO" id="GO:0005930">
    <property type="term" value="C:axoneme"/>
    <property type="evidence" value="ECO:0007669"/>
    <property type="project" value="UniProtKB-SubCell"/>
</dbReference>
<dbReference type="OrthoDB" id="5593012at2759"/>
<keyword evidence="10" id="KW-0969">Cilium</keyword>
<dbReference type="EnsemblProtists" id="EKX31472">
    <property type="protein sequence ID" value="EKX31472"/>
    <property type="gene ID" value="GUITHDRAFT_83101"/>
</dbReference>
<dbReference type="STRING" id="905079.L1I5W3"/>
<feature type="domain" description="Dynein heavy chain C-terminal" evidence="17">
    <location>
        <begin position="724"/>
        <end position="1036"/>
    </location>
</feature>
<dbReference type="RefSeq" id="XP_005818452.1">
    <property type="nucleotide sequence ID" value="XM_005818395.1"/>
</dbReference>
<proteinExistence type="predicted"/>
<dbReference type="FunFam" id="1.20.1270.280:FF:000001">
    <property type="entry name" value="dynein heavy chain 7, axonemal"/>
    <property type="match status" value="1"/>
</dbReference>
<dbReference type="FunFam" id="3.40.50.300:FF:000049">
    <property type="entry name" value="Dynein, axonemal, heavy chain 5"/>
    <property type="match status" value="1"/>
</dbReference>
<feature type="domain" description="Dynein heavy chain region D6 P-loop" evidence="14">
    <location>
        <begin position="437"/>
        <end position="548"/>
    </location>
</feature>
<sequence length="1040" mass="118087">MSKGQANRWIRNMEKENSLEVVKLSQSDFVRRIEGCVQYGRPVLLENVGETIDSILEPVLTRQTYKSGNTLMMKIGDSAVEYSPQFKFYVTTKLPSPHYTPEISTKVVLINFTITPQGLEDQLLGITVETERADLEEERQKLVVQNAGFKKQIAEIEDKILKMLSEAGGDILEDEELINTLSASKVTSSEIMTALEAAERTENTINEARMLYKPYAERGSLLFFCVADLRSIEPMYQYSLGWFVNLFVAAMHDSSSSDDIAARVQVLIDFFTYSLYRNVCRSLFEKDKLLYSFLVCSKLMIWQQLISTAELKFLLSGVAGPAGANPPPKPAEWFPDRAWTEILQATLLEQFKELGKEFVLHVDDWKQIYDSADPARMKFPGVMHKKYSSFQKLTILRCLRPDKIVQEVQNLVVEEMGQKFVEPPPFDLQNCFDDSSPTSPLIFVLSPGADPNASLIQFADSVGIKLDMLSLGQGQGPIAERMIEDAVDRGSWVVLQNCHLSPSWMPALEAKVEKLSPERCHAQFRLWLTSYPSDKFPVAILQNGVKMTLQPPKGLRANMLNTYFVIEDSFFEGCSKVAQLRKLHFSLAFFHASLQERRKFGPLGFNIPYEFTESDLRICQTQVKMFLEEFEQIPWAALRYTAGETNYGGRVTDAHDRTTVNTMLELLYTPRVLDEDYKFSESGIYFAPPDGTVEDHKQFLRNLPLVEAPECFGLHENANITFATAETYSLFDSLLLLMPKGGGGGGGKSADSTLETMALEMLERLPERSDFYKFGLPWNVEDVQEKYPTLYTDSMNTVLTQELLRFNVVIDNVRSSLQQLLNAVKGIVLMSSDLERMSVSFLNGSIPSLWSSKCYPSLKPLGPFYDDFLRRLHFFQTWINNGAPCVFWLSGFYFTQSFLTGTLQNFARKHKKAIDTLSWSFQVMREAEEELDRPEDGCYIHGLFLDGAGWDPQQNHLAEQQPKILFIPMPIVLFKPCETKDIEKSSNEYTCPIYKTSARRGTLSTTGHSTNFVMDIVLPSPRDASHWILRGVACLCQLDF</sequence>
<organism evidence="18">
    <name type="scientific">Guillardia theta (strain CCMP2712)</name>
    <name type="common">Cryptophyte</name>
    <dbReference type="NCBI Taxonomy" id="905079"/>
    <lineage>
        <taxon>Eukaryota</taxon>
        <taxon>Cryptophyceae</taxon>
        <taxon>Pyrenomonadales</taxon>
        <taxon>Geminigeraceae</taxon>
        <taxon>Guillardia</taxon>
    </lineage>
</organism>
<evidence type="ECO:0000256" key="3">
    <source>
        <dbReference type="ARBA" id="ARBA00022490"/>
    </source>
</evidence>
<evidence type="ECO:0000256" key="11">
    <source>
        <dbReference type="ARBA" id="ARBA00023175"/>
    </source>
</evidence>
<evidence type="ECO:0000259" key="16">
    <source>
        <dbReference type="Pfam" id="PF18198"/>
    </source>
</evidence>
<dbReference type="FunFam" id="3.40.50.300:FF:000362">
    <property type="entry name" value="Dynein, axonemal, heavy chain 6"/>
    <property type="match status" value="1"/>
</dbReference>
<dbReference type="GO" id="GO:0009507">
    <property type="term" value="C:chloroplast"/>
    <property type="evidence" value="ECO:0007669"/>
    <property type="project" value="UniProtKB-SubCell"/>
</dbReference>
<feature type="domain" description="Dynein heavy chain ATP-binding dynein motor region" evidence="15">
    <location>
        <begin position="3"/>
        <end position="191"/>
    </location>
</feature>
<evidence type="ECO:0000256" key="7">
    <source>
        <dbReference type="ARBA" id="ARBA00022840"/>
    </source>
</evidence>
<dbReference type="PaxDb" id="55529-EKX31472"/>
<dbReference type="OMA" id="ISHFYQF"/>
<dbReference type="Gene3D" id="6.10.140.1060">
    <property type="match status" value="1"/>
</dbReference>
<name>L1I5W3_GUITC</name>
<dbReference type="GeneID" id="17288196"/>
<dbReference type="InterPro" id="IPR026983">
    <property type="entry name" value="DHC"/>
</dbReference>
<dbReference type="InterPro" id="IPR043160">
    <property type="entry name" value="Dynein_C_barrel"/>
</dbReference>
<reference evidence="18 20" key="1">
    <citation type="journal article" date="2012" name="Nature">
        <title>Algal genomes reveal evolutionary mosaicism and the fate of nucleomorphs.</title>
        <authorList>
            <consortium name="DOE Joint Genome Institute"/>
            <person name="Curtis B.A."/>
            <person name="Tanifuji G."/>
            <person name="Burki F."/>
            <person name="Gruber A."/>
            <person name="Irimia M."/>
            <person name="Maruyama S."/>
            <person name="Arias M.C."/>
            <person name="Ball S.G."/>
            <person name="Gile G.H."/>
            <person name="Hirakawa Y."/>
            <person name="Hopkins J.F."/>
            <person name="Kuo A."/>
            <person name="Rensing S.A."/>
            <person name="Schmutz J."/>
            <person name="Symeonidi A."/>
            <person name="Elias M."/>
            <person name="Eveleigh R.J."/>
            <person name="Herman E.K."/>
            <person name="Klute M.J."/>
            <person name="Nakayama T."/>
            <person name="Obornik M."/>
            <person name="Reyes-Prieto A."/>
            <person name="Armbrust E.V."/>
            <person name="Aves S.J."/>
            <person name="Beiko R.G."/>
            <person name="Coutinho P."/>
            <person name="Dacks J.B."/>
            <person name="Durnford D.G."/>
            <person name="Fast N.M."/>
            <person name="Green B.R."/>
            <person name="Grisdale C.J."/>
            <person name="Hempel F."/>
            <person name="Henrissat B."/>
            <person name="Hoppner M.P."/>
            <person name="Ishida K."/>
            <person name="Kim E."/>
            <person name="Koreny L."/>
            <person name="Kroth P.G."/>
            <person name="Liu Y."/>
            <person name="Malik S.B."/>
            <person name="Maier U.G."/>
            <person name="McRose D."/>
            <person name="Mock T."/>
            <person name="Neilson J.A."/>
            <person name="Onodera N.T."/>
            <person name="Poole A.M."/>
            <person name="Pritham E.J."/>
            <person name="Richards T.A."/>
            <person name="Rocap G."/>
            <person name="Roy S.W."/>
            <person name="Sarai C."/>
            <person name="Schaack S."/>
            <person name="Shirato S."/>
            <person name="Slamovits C.H."/>
            <person name="Spencer D.F."/>
            <person name="Suzuki S."/>
            <person name="Worden A.Z."/>
            <person name="Zauner S."/>
            <person name="Barry K."/>
            <person name="Bell C."/>
            <person name="Bharti A.K."/>
            <person name="Crow J.A."/>
            <person name="Grimwood J."/>
            <person name="Kramer R."/>
            <person name="Lindquist E."/>
            <person name="Lucas S."/>
            <person name="Salamov A."/>
            <person name="McFadden G.I."/>
            <person name="Lane C.E."/>
            <person name="Keeling P.J."/>
            <person name="Gray M.W."/>
            <person name="Grigoriev I.V."/>
            <person name="Archibald J.M."/>
        </authorList>
    </citation>
    <scope>NUCLEOTIDE SEQUENCE</scope>
    <source>
        <strain evidence="18 20">CCMP2712</strain>
    </source>
</reference>
<reference evidence="19" key="3">
    <citation type="submission" date="2015-06" db="UniProtKB">
        <authorList>
            <consortium name="EnsemblProtists"/>
        </authorList>
    </citation>
    <scope>IDENTIFICATION</scope>
</reference>
<protein>
    <recommendedName>
        <fullName evidence="21">Dynein heavy chain</fullName>
    </recommendedName>
</protein>
<dbReference type="GO" id="GO:0005524">
    <property type="term" value="F:ATP binding"/>
    <property type="evidence" value="ECO:0007669"/>
    <property type="project" value="UniProtKB-KW"/>
</dbReference>
<keyword evidence="5" id="KW-0677">Repeat</keyword>
<dbReference type="InterPro" id="IPR027417">
    <property type="entry name" value="P-loop_NTPase"/>
</dbReference>
<feature type="domain" description="Dynein heavy chain AAA lid" evidence="16">
    <location>
        <begin position="581"/>
        <end position="718"/>
    </location>
</feature>
<evidence type="ECO:0000256" key="10">
    <source>
        <dbReference type="ARBA" id="ARBA00023069"/>
    </source>
</evidence>
<dbReference type="GO" id="GO:0045505">
    <property type="term" value="F:dynein intermediate chain binding"/>
    <property type="evidence" value="ECO:0007669"/>
    <property type="project" value="InterPro"/>
</dbReference>
<dbReference type="FunFam" id="3.10.490.20:FF:000001">
    <property type="entry name" value="dynein heavy chain 7, axonemal"/>
    <property type="match status" value="1"/>
</dbReference>
<dbReference type="FunFam" id="1.10.8.1220:FF:000001">
    <property type="entry name" value="Dynein axonemal heavy chain 5"/>
    <property type="match status" value="1"/>
</dbReference>
<dbReference type="Gene3D" id="1.20.1270.280">
    <property type="match status" value="1"/>
</dbReference>
<evidence type="ECO:0000256" key="6">
    <source>
        <dbReference type="ARBA" id="ARBA00022741"/>
    </source>
</evidence>
<evidence type="ECO:0000256" key="4">
    <source>
        <dbReference type="ARBA" id="ARBA00022701"/>
    </source>
</evidence>
<dbReference type="GO" id="GO:0008569">
    <property type="term" value="F:minus-end-directed microtubule motor activity"/>
    <property type="evidence" value="ECO:0007669"/>
    <property type="project" value="InterPro"/>
</dbReference>
<evidence type="ECO:0000256" key="12">
    <source>
        <dbReference type="ARBA" id="ARBA00023212"/>
    </source>
</evidence>
<dbReference type="EMBL" id="JH993275">
    <property type="protein sequence ID" value="EKX31472.1"/>
    <property type="molecule type" value="Genomic_DNA"/>
</dbReference>
<keyword evidence="11" id="KW-0505">Motor protein</keyword>
<dbReference type="AlphaFoldDB" id="L1I5W3"/>
<evidence type="ECO:0000313" key="20">
    <source>
        <dbReference type="Proteomes" id="UP000011087"/>
    </source>
</evidence>
<dbReference type="InterPro" id="IPR041658">
    <property type="entry name" value="AAA_lid_11"/>
</dbReference>
<evidence type="ECO:0000256" key="5">
    <source>
        <dbReference type="ARBA" id="ARBA00022737"/>
    </source>
</evidence>
<reference evidence="20" key="2">
    <citation type="submission" date="2012-11" db="EMBL/GenBank/DDBJ databases">
        <authorList>
            <person name="Kuo A."/>
            <person name="Curtis B.A."/>
            <person name="Tanifuji G."/>
            <person name="Burki F."/>
            <person name="Gruber A."/>
            <person name="Irimia M."/>
            <person name="Maruyama S."/>
            <person name="Arias M.C."/>
            <person name="Ball S.G."/>
            <person name="Gile G.H."/>
            <person name="Hirakawa Y."/>
            <person name="Hopkins J.F."/>
            <person name="Rensing S.A."/>
            <person name="Schmutz J."/>
            <person name="Symeonidi A."/>
            <person name="Elias M."/>
            <person name="Eveleigh R.J."/>
            <person name="Herman E.K."/>
            <person name="Klute M.J."/>
            <person name="Nakayama T."/>
            <person name="Obornik M."/>
            <person name="Reyes-Prieto A."/>
            <person name="Armbrust E.V."/>
            <person name="Aves S.J."/>
            <person name="Beiko R.G."/>
            <person name="Coutinho P."/>
            <person name="Dacks J.B."/>
            <person name="Durnford D.G."/>
            <person name="Fast N.M."/>
            <person name="Green B.R."/>
            <person name="Grisdale C."/>
            <person name="Hempe F."/>
            <person name="Henrissat B."/>
            <person name="Hoppner M.P."/>
            <person name="Ishida K.-I."/>
            <person name="Kim E."/>
            <person name="Koreny L."/>
            <person name="Kroth P.G."/>
            <person name="Liu Y."/>
            <person name="Malik S.-B."/>
            <person name="Maier U.G."/>
            <person name="McRose D."/>
            <person name="Mock T."/>
            <person name="Neilson J.A."/>
            <person name="Onodera N.T."/>
            <person name="Poole A.M."/>
            <person name="Pritham E.J."/>
            <person name="Richards T.A."/>
            <person name="Rocap G."/>
            <person name="Roy S.W."/>
            <person name="Sarai C."/>
            <person name="Schaack S."/>
            <person name="Shirato S."/>
            <person name="Slamovits C.H."/>
            <person name="Spencer D.F."/>
            <person name="Suzuki S."/>
            <person name="Worden A.Z."/>
            <person name="Zauner S."/>
            <person name="Barry K."/>
            <person name="Bell C."/>
            <person name="Bharti A.K."/>
            <person name="Crow J.A."/>
            <person name="Grimwood J."/>
            <person name="Kramer R."/>
            <person name="Lindquist E."/>
            <person name="Lucas S."/>
            <person name="Salamov A."/>
            <person name="McFadden G.I."/>
            <person name="Lane C.E."/>
            <person name="Keeling P.J."/>
            <person name="Gray M.W."/>
            <person name="Grigoriev I.V."/>
            <person name="Archibald J.M."/>
        </authorList>
    </citation>
    <scope>NUCLEOTIDE SEQUENCE</scope>
    <source>
        <strain evidence="20">CCMP2712</strain>
    </source>
</reference>
<keyword evidence="6" id="KW-0547">Nucleotide-binding</keyword>
<dbReference type="Pfam" id="PF12781">
    <property type="entry name" value="AAA_9"/>
    <property type="match status" value="1"/>
</dbReference>
<dbReference type="PANTHER" id="PTHR22878">
    <property type="entry name" value="DYNEIN HEAVY CHAIN 6, AXONEMAL-LIKE-RELATED"/>
    <property type="match status" value="1"/>
</dbReference>
<keyword evidence="8" id="KW-0243">Dynein</keyword>
<dbReference type="InterPro" id="IPR041228">
    <property type="entry name" value="Dynein_C"/>
</dbReference>
<dbReference type="GO" id="GO:0007018">
    <property type="term" value="P:microtubule-based movement"/>
    <property type="evidence" value="ECO:0007669"/>
    <property type="project" value="InterPro"/>
</dbReference>